<accession>A0AAE1AN65</accession>
<sequence length="104" mass="11500">MSIWSNIWGVHKLFTKCINCTVHRDSRPEAKELPKAAPTPHNTQFMTLENELASSPPHSPTLFSSLENVLLPPIMRASPMLSVSAASHVTRHAHSVSLSTHRVP</sequence>
<dbReference type="Proteomes" id="UP001283361">
    <property type="component" value="Unassembled WGS sequence"/>
</dbReference>
<dbReference type="EMBL" id="JAWDGP010001522">
    <property type="protein sequence ID" value="KAK3790645.1"/>
    <property type="molecule type" value="Genomic_DNA"/>
</dbReference>
<protein>
    <submittedName>
        <fullName evidence="2">Uncharacterized protein</fullName>
    </submittedName>
</protein>
<keyword evidence="3" id="KW-1185">Reference proteome</keyword>
<gene>
    <name evidence="2" type="ORF">RRG08_048771</name>
</gene>
<evidence type="ECO:0000256" key="1">
    <source>
        <dbReference type="SAM" id="MobiDB-lite"/>
    </source>
</evidence>
<feature type="compositionally biased region" description="Basic and acidic residues" evidence="1">
    <location>
        <begin position="25"/>
        <end position="34"/>
    </location>
</feature>
<comment type="caution">
    <text evidence="2">The sequence shown here is derived from an EMBL/GenBank/DDBJ whole genome shotgun (WGS) entry which is preliminary data.</text>
</comment>
<feature type="region of interest" description="Disordered" evidence="1">
    <location>
        <begin position="25"/>
        <end position="59"/>
    </location>
</feature>
<reference evidence="2" key="1">
    <citation type="journal article" date="2023" name="G3 (Bethesda)">
        <title>A reference genome for the long-term kleptoplast-retaining sea slug Elysia crispata morphotype clarki.</title>
        <authorList>
            <person name="Eastman K.E."/>
            <person name="Pendleton A.L."/>
            <person name="Shaikh M.A."/>
            <person name="Suttiyut T."/>
            <person name="Ogas R."/>
            <person name="Tomko P."/>
            <person name="Gavelis G."/>
            <person name="Widhalm J.R."/>
            <person name="Wisecaver J.H."/>
        </authorList>
    </citation>
    <scope>NUCLEOTIDE SEQUENCE</scope>
    <source>
        <strain evidence="2">ECLA1</strain>
    </source>
</reference>
<organism evidence="2 3">
    <name type="scientific">Elysia crispata</name>
    <name type="common">lettuce slug</name>
    <dbReference type="NCBI Taxonomy" id="231223"/>
    <lineage>
        <taxon>Eukaryota</taxon>
        <taxon>Metazoa</taxon>
        <taxon>Spiralia</taxon>
        <taxon>Lophotrochozoa</taxon>
        <taxon>Mollusca</taxon>
        <taxon>Gastropoda</taxon>
        <taxon>Heterobranchia</taxon>
        <taxon>Euthyneura</taxon>
        <taxon>Panpulmonata</taxon>
        <taxon>Sacoglossa</taxon>
        <taxon>Placobranchoidea</taxon>
        <taxon>Plakobranchidae</taxon>
        <taxon>Elysia</taxon>
    </lineage>
</organism>
<dbReference type="AlphaFoldDB" id="A0AAE1AN65"/>
<name>A0AAE1AN65_9GAST</name>
<proteinExistence type="predicted"/>
<evidence type="ECO:0000313" key="3">
    <source>
        <dbReference type="Proteomes" id="UP001283361"/>
    </source>
</evidence>
<evidence type="ECO:0000313" key="2">
    <source>
        <dbReference type="EMBL" id="KAK3790645.1"/>
    </source>
</evidence>